<evidence type="ECO:0000256" key="6">
    <source>
        <dbReference type="ARBA" id="ARBA00022842"/>
    </source>
</evidence>
<evidence type="ECO:0000256" key="4">
    <source>
        <dbReference type="ARBA" id="ARBA00021948"/>
    </source>
</evidence>
<keyword evidence="5 8" id="KW-0378">Hydrolase</keyword>
<dbReference type="InterPro" id="IPR005238">
    <property type="entry name" value="ComB-like"/>
</dbReference>
<comment type="similarity">
    <text evidence="2 8">Belongs to the ComB family.</text>
</comment>
<dbReference type="EC" id="3.1.3.71" evidence="3 8"/>
<evidence type="ECO:0000256" key="7">
    <source>
        <dbReference type="ARBA" id="ARBA00033711"/>
    </source>
</evidence>
<dbReference type="Gene3D" id="3.90.1560.10">
    <property type="entry name" value="ComB-like"/>
    <property type="match status" value="1"/>
</dbReference>
<evidence type="ECO:0000256" key="1">
    <source>
        <dbReference type="ARBA" id="ARBA00001946"/>
    </source>
</evidence>
<evidence type="ECO:0000256" key="8">
    <source>
        <dbReference type="HAMAP-Rule" id="MF_00490"/>
    </source>
</evidence>
<dbReference type="PANTHER" id="PTHR37311">
    <property type="entry name" value="2-PHOSPHOSULFOLACTATE PHOSPHATASE-RELATED"/>
    <property type="match status" value="1"/>
</dbReference>
<accession>A0ABW5PAC1</accession>
<dbReference type="Proteomes" id="UP001597541">
    <property type="component" value="Unassembled WGS sequence"/>
</dbReference>
<dbReference type="Pfam" id="PF04029">
    <property type="entry name" value="2-ph_phosp"/>
    <property type="match status" value="1"/>
</dbReference>
<dbReference type="EMBL" id="JBHUME010000005">
    <property type="protein sequence ID" value="MFD2611866.1"/>
    <property type="molecule type" value="Genomic_DNA"/>
</dbReference>
<evidence type="ECO:0000313" key="10">
    <source>
        <dbReference type="Proteomes" id="UP001597541"/>
    </source>
</evidence>
<evidence type="ECO:0000256" key="5">
    <source>
        <dbReference type="ARBA" id="ARBA00022801"/>
    </source>
</evidence>
<organism evidence="9 10">
    <name type="scientific">Paenibacillus gansuensis</name>
    <dbReference type="NCBI Taxonomy" id="306542"/>
    <lineage>
        <taxon>Bacteria</taxon>
        <taxon>Bacillati</taxon>
        <taxon>Bacillota</taxon>
        <taxon>Bacilli</taxon>
        <taxon>Bacillales</taxon>
        <taxon>Paenibacillaceae</taxon>
        <taxon>Paenibacillus</taxon>
    </lineage>
</organism>
<gene>
    <name evidence="8" type="primary">comB</name>
    <name evidence="9" type="ORF">ACFSUF_05445</name>
</gene>
<dbReference type="RefSeq" id="WP_377600902.1">
    <property type="nucleotide sequence ID" value="NZ_JBHUME010000005.1"/>
</dbReference>
<dbReference type="InterPro" id="IPR036702">
    <property type="entry name" value="ComB-like_sf"/>
</dbReference>
<comment type="catalytic activity">
    <reaction evidence="7 8">
        <text>(2R)-O-phospho-3-sulfolactate + H2O = (2R)-3-sulfolactate + phosphate</text>
        <dbReference type="Rhea" id="RHEA:23416"/>
        <dbReference type="ChEBI" id="CHEBI:15377"/>
        <dbReference type="ChEBI" id="CHEBI:15597"/>
        <dbReference type="ChEBI" id="CHEBI:43474"/>
        <dbReference type="ChEBI" id="CHEBI:58738"/>
        <dbReference type="EC" id="3.1.3.71"/>
    </reaction>
</comment>
<comment type="cofactor">
    <cofactor evidence="1 8">
        <name>Mg(2+)</name>
        <dbReference type="ChEBI" id="CHEBI:18420"/>
    </cofactor>
</comment>
<evidence type="ECO:0000256" key="3">
    <source>
        <dbReference type="ARBA" id="ARBA00012953"/>
    </source>
</evidence>
<protein>
    <recommendedName>
        <fullName evidence="4 8">Probable 2-phosphosulfolactate phosphatase</fullName>
        <ecNumber evidence="3 8">3.1.3.71</ecNumber>
    </recommendedName>
</protein>
<evidence type="ECO:0000256" key="2">
    <source>
        <dbReference type="ARBA" id="ARBA00009997"/>
    </source>
</evidence>
<keyword evidence="6 8" id="KW-0460">Magnesium</keyword>
<sequence length="238" mass="25418">MQVHVISSVNEAVSEELLHKTVIAIDVLRATSTITAALENGSTGVLPVETVQQARTLQDRGDVLGGERYCRKIAGFHLGNSPLEYTSQEIQGRRVILTTTNGTRALHKAHKASHVLAGCLRNAAACAKAAIRLGRDTVILCAGTKDEFSLEDGLCAGLITEHILQARSGALEVNDLGLALRAAYLHSSGKLTETLLASSNGRRLLKIGYKADVVYCAEANVSNLVPILEQGTMVPFHL</sequence>
<name>A0ABW5PAC1_9BACL</name>
<dbReference type="PANTHER" id="PTHR37311:SF1">
    <property type="entry name" value="2-PHOSPHOSULFOLACTATE PHOSPHATASE-RELATED"/>
    <property type="match status" value="1"/>
</dbReference>
<dbReference type="SUPFAM" id="SSF142823">
    <property type="entry name" value="ComB-like"/>
    <property type="match status" value="1"/>
</dbReference>
<proteinExistence type="inferred from homology"/>
<comment type="caution">
    <text evidence="9">The sequence shown here is derived from an EMBL/GenBank/DDBJ whole genome shotgun (WGS) entry which is preliminary data.</text>
</comment>
<evidence type="ECO:0000313" key="9">
    <source>
        <dbReference type="EMBL" id="MFD2611866.1"/>
    </source>
</evidence>
<dbReference type="HAMAP" id="MF_00490">
    <property type="entry name" value="ComB"/>
    <property type="match status" value="1"/>
</dbReference>
<reference evidence="10" key="1">
    <citation type="journal article" date="2019" name="Int. J. Syst. Evol. Microbiol.">
        <title>The Global Catalogue of Microorganisms (GCM) 10K type strain sequencing project: providing services to taxonomists for standard genome sequencing and annotation.</title>
        <authorList>
            <consortium name="The Broad Institute Genomics Platform"/>
            <consortium name="The Broad Institute Genome Sequencing Center for Infectious Disease"/>
            <person name="Wu L."/>
            <person name="Ma J."/>
        </authorList>
    </citation>
    <scope>NUCLEOTIDE SEQUENCE [LARGE SCALE GENOMIC DNA]</scope>
    <source>
        <strain evidence="10">KCTC 3950</strain>
    </source>
</reference>
<keyword evidence="10" id="KW-1185">Reference proteome</keyword>